<proteinExistence type="predicted"/>
<dbReference type="InterPro" id="IPR039421">
    <property type="entry name" value="Type_1_exporter"/>
</dbReference>
<gene>
    <name evidence="7" type="ORF">METZ01_LOCUS279261</name>
</gene>
<feature type="transmembrane region" description="Helical" evidence="5">
    <location>
        <begin position="111"/>
        <end position="131"/>
    </location>
</feature>
<name>A0A382KUE3_9ZZZZ</name>
<feature type="domain" description="ABC transmembrane type-1" evidence="6">
    <location>
        <begin position="2"/>
        <end position="286"/>
    </location>
</feature>
<keyword evidence="4 5" id="KW-0472">Membrane</keyword>
<dbReference type="Pfam" id="PF00005">
    <property type="entry name" value="ABC_tran"/>
    <property type="match status" value="1"/>
</dbReference>
<dbReference type="PANTHER" id="PTHR24221:SF579">
    <property type="entry name" value="ABC TRANSPORTER"/>
    <property type="match status" value="1"/>
</dbReference>
<dbReference type="EMBL" id="UINC01082021">
    <property type="protein sequence ID" value="SVC26407.1"/>
    <property type="molecule type" value="Genomic_DNA"/>
</dbReference>
<evidence type="ECO:0000313" key="7">
    <source>
        <dbReference type="EMBL" id="SVC26407.1"/>
    </source>
</evidence>
<dbReference type="CDD" id="cd18541">
    <property type="entry name" value="ABC_6TM_TmrB_like"/>
    <property type="match status" value="1"/>
</dbReference>
<evidence type="ECO:0000256" key="5">
    <source>
        <dbReference type="SAM" id="Phobius"/>
    </source>
</evidence>
<dbReference type="PROSITE" id="PS50929">
    <property type="entry name" value="ABC_TM1F"/>
    <property type="match status" value="1"/>
</dbReference>
<accession>A0A382KUE3</accession>
<evidence type="ECO:0000256" key="1">
    <source>
        <dbReference type="ARBA" id="ARBA00004141"/>
    </source>
</evidence>
<evidence type="ECO:0000256" key="3">
    <source>
        <dbReference type="ARBA" id="ARBA00022989"/>
    </source>
</evidence>
<dbReference type="GO" id="GO:0016887">
    <property type="term" value="F:ATP hydrolysis activity"/>
    <property type="evidence" value="ECO:0007669"/>
    <property type="project" value="InterPro"/>
</dbReference>
<dbReference type="AlphaFoldDB" id="A0A382KUE3"/>
<dbReference type="InterPro" id="IPR036640">
    <property type="entry name" value="ABC1_TM_sf"/>
</dbReference>
<reference evidence="7" key="1">
    <citation type="submission" date="2018-05" db="EMBL/GenBank/DDBJ databases">
        <authorList>
            <person name="Lanie J.A."/>
            <person name="Ng W.-L."/>
            <person name="Kazmierczak K.M."/>
            <person name="Andrzejewski T.M."/>
            <person name="Davidsen T.M."/>
            <person name="Wayne K.J."/>
            <person name="Tettelin H."/>
            <person name="Glass J.I."/>
            <person name="Rusch D."/>
            <person name="Podicherti R."/>
            <person name="Tsui H.-C.T."/>
            <person name="Winkler M.E."/>
        </authorList>
    </citation>
    <scope>NUCLEOTIDE SEQUENCE</scope>
</reference>
<feature type="transmembrane region" description="Helical" evidence="5">
    <location>
        <begin position="143"/>
        <end position="162"/>
    </location>
</feature>
<keyword evidence="2 5" id="KW-0812">Transmembrane</keyword>
<feature type="transmembrane region" description="Helical" evidence="5">
    <location>
        <begin position="226"/>
        <end position="251"/>
    </location>
</feature>
<dbReference type="SUPFAM" id="SSF52540">
    <property type="entry name" value="P-loop containing nucleoside triphosphate hydrolases"/>
    <property type="match status" value="1"/>
</dbReference>
<dbReference type="InterPro" id="IPR027417">
    <property type="entry name" value="P-loop_NTPase"/>
</dbReference>
<feature type="non-terminal residue" evidence="7">
    <location>
        <position position="1"/>
    </location>
</feature>
<keyword evidence="3 5" id="KW-1133">Transmembrane helix</keyword>
<dbReference type="GO" id="GO:0005524">
    <property type="term" value="F:ATP binding"/>
    <property type="evidence" value="ECO:0007669"/>
    <property type="project" value="InterPro"/>
</dbReference>
<dbReference type="Pfam" id="PF00664">
    <property type="entry name" value="ABC_membrane"/>
    <property type="match status" value="1"/>
</dbReference>
<organism evidence="7">
    <name type="scientific">marine metagenome</name>
    <dbReference type="NCBI Taxonomy" id="408172"/>
    <lineage>
        <taxon>unclassified sequences</taxon>
        <taxon>metagenomes</taxon>
        <taxon>ecological metagenomes</taxon>
    </lineage>
</organism>
<dbReference type="GO" id="GO:0140359">
    <property type="term" value="F:ABC-type transporter activity"/>
    <property type="evidence" value="ECO:0007669"/>
    <property type="project" value="InterPro"/>
</dbReference>
<dbReference type="Gene3D" id="1.20.1560.10">
    <property type="entry name" value="ABC transporter type 1, transmembrane domain"/>
    <property type="match status" value="1"/>
</dbReference>
<evidence type="ECO:0000259" key="6">
    <source>
        <dbReference type="PROSITE" id="PS50929"/>
    </source>
</evidence>
<comment type="subcellular location">
    <subcellularLocation>
        <location evidence="1">Membrane</location>
        <topology evidence="1">Multi-pass membrane protein</topology>
    </subcellularLocation>
</comment>
<dbReference type="Gene3D" id="3.40.50.300">
    <property type="entry name" value="P-loop containing nucleotide triphosphate hydrolases"/>
    <property type="match status" value="1"/>
</dbReference>
<dbReference type="GO" id="GO:0016020">
    <property type="term" value="C:membrane"/>
    <property type="evidence" value="ECO:0007669"/>
    <property type="project" value="UniProtKB-SubCell"/>
</dbReference>
<evidence type="ECO:0000256" key="4">
    <source>
        <dbReference type="ARBA" id="ARBA00023136"/>
    </source>
</evidence>
<feature type="transmembrane region" description="Helical" evidence="5">
    <location>
        <begin position="43"/>
        <end position="65"/>
    </location>
</feature>
<dbReference type="InterPro" id="IPR011527">
    <property type="entry name" value="ABC1_TM_dom"/>
</dbReference>
<feature type="non-terminal residue" evidence="7">
    <location>
        <position position="414"/>
    </location>
</feature>
<dbReference type="SUPFAM" id="SSF90123">
    <property type="entry name" value="ABC transporter transmembrane region"/>
    <property type="match status" value="1"/>
</dbReference>
<evidence type="ECO:0000256" key="2">
    <source>
        <dbReference type="ARBA" id="ARBA00022692"/>
    </source>
</evidence>
<dbReference type="PANTHER" id="PTHR24221">
    <property type="entry name" value="ATP-BINDING CASSETTE SUB-FAMILY B"/>
    <property type="match status" value="1"/>
</dbReference>
<feature type="transmembrane region" description="Helical" evidence="5">
    <location>
        <begin position="263"/>
        <end position="284"/>
    </location>
</feature>
<sequence>YLFGIVAIICTNWIAVNIPRYVQKSIDLLDQNLDMMQDLLLQYLWIMIGLALLMMMVRILSRILFFNPGRAIESRIKNDMFHQLMGLQKDYYDENPTGNIISRINNDINGVRMICGFGMMQIFNILAALSMTPYKMWQLSPRLTLYCVLPLAGVFIVVRLGMRVLVSNMRARMENLQNLSGFTVSSLSGIDVVKSYAMQSWNQGKFEEVNREMVKRGLKIAWIRSFIMPLLMNLENILKLLILLVGGMMVIRESLSIGEMTAFITYAAMLTIPLMGLGWMTTMFQQGLIGLASIQTILQQTLPRRRIKYLEGNRVKNLFNRGLRIENLSYRYPGTTSLVLKNISVTIMPGQIVGLLGRIGSGKTSFINCLNRYLEIENGRIFLGEKDTNLLPDRQLRKIIRTVTQEPFLFSDSV</sequence>
<dbReference type="InterPro" id="IPR003439">
    <property type="entry name" value="ABC_transporter-like_ATP-bd"/>
</dbReference>
<protein>
    <recommendedName>
        <fullName evidence="6">ABC transmembrane type-1 domain-containing protein</fullName>
    </recommendedName>
</protein>